<evidence type="ECO:0000256" key="1">
    <source>
        <dbReference type="SAM" id="MobiDB-lite"/>
    </source>
</evidence>
<gene>
    <name evidence="4" type="ORF">LX64_02021</name>
</gene>
<feature type="signal peptide" evidence="2">
    <location>
        <begin position="1"/>
        <end position="24"/>
    </location>
</feature>
<dbReference type="PANTHER" id="PTHR31157:SF1">
    <property type="entry name" value="SCP DOMAIN-CONTAINING PROTEIN"/>
    <property type="match status" value="1"/>
</dbReference>
<dbReference type="CDD" id="cd05379">
    <property type="entry name" value="CAP_bacterial"/>
    <property type="match status" value="1"/>
</dbReference>
<feature type="domain" description="SCP" evidence="3">
    <location>
        <begin position="57"/>
        <end position="171"/>
    </location>
</feature>
<dbReference type="RefSeq" id="WP_111597475.1">
    <property type="nucleotide sequence ID" value="NZ_QLLL01000003.1"/>
</dbReference>
<protein>
    <submittedName>
        <fullName evidence="4">Cysteine-rich secretory protein family protein</fullName>
    </submittedName>
</protein>
<keyword evidence="2" id="KW-0732">Signal</keyword>
<keyword evidence="5" id="KW-1185">Reference proteome</keyword>
<dbReference type="InterPro" id="IPR035940">
    <property type="entry name" value="CAP_sf"/>
</dbReference>
<feature type="chain" id="PRO_5016409572" evidence="2">
    <location>
        <begin position="25"/>
        <end position="174"/>
    </location>
</feature>
<sequence>MTTVLRKTFLCLLVSAAVVTEASACSSSKPVAKTSKSTTTSAPKKKISRGEFEEEILAYTNKFRQSKGKPPLKLVDVISDEARDHSKDMANGRTGFGHEGFESRIDHVTKKMGRVAGAAENVAYGNLDAQGVVNGWINSPGHRKNMLGDYTMIGIGVAEGKNNITFFTQVFIKQ</sequence>
<evidence type="ECO:0000259" key="3">
    <source>
        <dbReference type="Pfam" id="PF00188"/>
    </source>
</evidence>
<dbReference type="EMBL" id="QLLL01000003">
    <property type="protein sequence ID" value="RAJ06893.1"/>
    <property type="molecule type" value="Genomic_DNA"/>
</dbReference>
<name>A0A327QU12_9BACT</name>
<dbReference type="Proteomes" id="UP000249547">
    <property type="component" value="Unassembled WGS sequence"/>
</dbReference>
<dbReference type="PANTHER" id="PTHR31157">
    <property type="entry name" value="SCP DOMAIN-CONTAINING PROTEIN"/>
    <property type="match status" value="1"/>
</dbReference>
<accession>A0A327QU12</accession>
<evidence type="ECO:0000313" key="4">
    <source>
        <dbReference type="EMBL" id="RAJ06893.1"/>
    </source>
</evidence>
<evidence type="ECO:0000313" key="5">
    <source>
        <dbReference type="Proteomes" id="UP000249547"/>
    </source>
</evidence>
<proteinExistence type="predicted"/>
<organism evidence="4 5">
    <name type="scientific">Chitinophaga skermanii</name>
    <dbReference type="NCBI Taxonomy" id="331697"/>
    <lineage>
        <taxon>Bacteria</taxon>
        <taxon>Pseudomonadati</taxon>
        <taxon>Bacteroidota</taxon>
        <taxon>Chitinophagia</taxon>
        <taxon>Chitinophagales</taxon>
        <taxon>Chitinophagaceae</taxon>
        <taxon>Chitinophaga</taxon>
    </lineage>
</organism>
<feature type="compositionally biased region" description="Low complexity" evidence="1">
    <location>
        <begin position="28"/>
        <end position="42"/>
    </location>
</feature>
<dbReference type="OrthoDB" id="982527at2"/>
<evidence type="ECO:0000256" key="2">
    <source>
        <dbReference type="SAM" id="SignalP"/>
    </source>
</evidence>
<dbReference type="Gene3D" id="3.40.33.10">
    <property type="entry name" value="CAP"/>
    <property type="match status" value="1"/>
</dbReference>
<dbReference type="InterPro" id="IPR014044">
    <property type="entry name" value="CAP_dom"/>
</dbReference>
<dbReference type="AlphaFoldDB" id="A0A327QU12"/>
<dbReference type="SUPFAM" id="SSF55797">
    <property type="entry name" value="PR-1-like"/>
    <property type="match status" value="1"/>
</dbReference>
<dbReference type="Pfam" id="PF00188">
    <property type="entry name" value="CAP"/>
    <property type="match status" value="1"/>
</dbReference>
<reference evidence="4 5" key="1">
    <citation type="submission" date="2018-06" db="EMBL/GenBank/DDBJ databases">
        <title>Genomic Encyclopedia of Archaeal and Bacterial Type Strains, Phase II (KMG-II): from individual species to whole genera.</title>
        <authorList>
            <person name="Goeker M."/>
        </authorList>
    </citation>
    <scope>NUCLEOTIDE SEQUENCE [LARGE SCALE GENOMIC DNA]</scope>
    <source>
        <strain evidence="4 5">DSM 23857</strain>
    </source>
</reference>
<feature type="region of interest" description="Disordered" evidence="1">
    <location>
        <begin position="28"/>
        <end position="47"/>
    </location>
</feature>
<comment type="caution">
    <text evidence="4">The sequence shown here is derived from an EMBL/GenBank/DDBJ whole genome shotgun (WGS) entry which is preliminary data.</text>
</comment>